<keyword evidence="2" id="KW-0486">Methionine biosynthesis</keyword>
<keyword evidence="2" id="KW-0012">Acyltransferase</keyword>
<dbReference type="HAMAP" id="MF_00296">
    <property type="entry name" value="MetX_acyltransf"/>
    <property type="match status" value="1"/>
</dbReference>
<proteinExistence type="inferred from homology"/>
<dbReference type="Proteomes" id="UP000217561">
    <property type="component" value="Unassembled WGS sequence"/>
</dbReference>
<evidence type="ECO:0000313" key="5">
    <source>
        <dbReference type="Proteomes" id="UP000217561"/>
    </source>
</evidence>
<keyword evidence="2" id="KW-0028">Amino-acid biosynthesis</keyword>
<comment type="subcellular location">
    <subcellularLocation>
        <location evidence="2">Cytoplasm</location>
    </subcellularLocation>
</comment>
<comment type="subunit">
    <text evidence="2">Homodimer.</text>
</comment>
<dbReference type="NCBIfam" id="NF001209">
    <property type="entry name" value="PRK00175.1"/>
    <property type="match status" value="1"/>
</dbReference>
<dbReference type="Pfam" id="PF00561">
    <property type="entry name" value="Abhydrolase_1"/>
    <property type="match status" value="1"/>
</dbReference>
<sequence>MYGLPGRITYIIPLEGRQMSVNHIRTCESVYKEVSIGEFICESGERLPEVTLAYEQSGNQNAPLLLICHALTGNQYTVGTEEEPGWWRGLFGKEGIVPEEEFQTVTFNVLGGCHGSTGPASVNPENGEVYRLDFPSITIRDIVRAQKRALEVLGFTHIHAVLGGSLGGMQVYEWGLMYPDAMDKLFILASTPALSDYGIAFNHIGAEAIKRDPRWDNGNYQSNEDLDGFELARMTGMITYRSRSLFHQRFNRRQNEESYHIQSYLDHQGKKIKKRFDANSYLYLLEAMNHHDITRNRGSMEDTVQQYRADIYTMSFEKDLVYPKESMEEFSLLTPHAVHFHIDTEFGHDGFLVEFDKWGEFIRYHLRV</sequence>
<comment type="catalytic activity">
    <reaction evidence="2">
        <text>L-homoserine + acetyl-CoA = O-acetyl-L-homoserine + CoA</text>
        <dbReference type="Rhea" id="RHEA:13701"/>
        <dbReference type="ChEBI" id="CHEBI:57287"/>
        <dbReference type="ChEBI" id="CHEBI:57288"/>
        <dbReference type="ChEBI" id="CHEBI:57476"/>
        <dbReference type="ChEBI" id="CHEBI:57716"/>
        <dbReference type="EC" id="2.3.1.31"/>
    </reaction>
</comment>
<dbReference type="InterPro" id="IPR008220">
    <property type="entry name" value="HAT_MetX-like"/>
</dbReference>
<evidence type="ECO:0000256" key="2">
    <source>
        <dbReference type="HAMAP-Rule" id="MF_00296"/>
    </source>
</evidence>
<keyword evidence="5" id="KW-1185">Reference proteome</keyword>
<dbReference type="EC" id="2.3.1.31" evidence="2"/>
<comment type="function">
    <text evidence="2">Transfers an acetyl group from acetyl-CoA to L-homoserine, forming acetyl-L-homoserine.</text>
</comment>
<evidence type="ECO:0000259" key="3">
    <source>
        <dbReference type="Pfam" id="PF00561"/>
    </source>
</evidence>
<feature type="active site" evidence="2">
    <location>
        <position position="319"/>
    </location>
</feature>
<dbReference type="PANTHER" id="PTHR32268">
    <property type="entry name" value="HOMOSERINE O-ACETYLTRANSFERASE"/>
    <property type="match status" value="1"/>
</dbReference>
<protein>
    <recommendedName>
        <fullName evidence="2">Homoserine O-acetyltransferase</fullName>
        <shortName evidence="2">HAT</shortName>
        <ecNumber evidence="2">2.3.1.31</ecNumber>
    </recommendedName>
    <alternativeName>
        <fullName evidence="2">Homoserine transacetylase</fullName>
        <shortName evidence="2">HTA</shortName>
    </alternativeName>
</protein>
<dbReference type="EMBL" id="NSGH01000026">
    <property type="protein sequence ID" value="PBB04796.1"/>
    <property type="molecule type" value="Genomic_DNA"/>
</dbReference>
<comment type="pathway">
    <text evidence="2">Amino-acid biosynthesis; L-methionine biosynthesis via de novo pathway; O-acetyl-L-homoserine from L-homoserine: step 1/1.</text>
</comment>
<dbReference type="PANTHER" id="PTHR32268:SF11">
    <property type="entry name" value="HOMOSERINE O-ACETYLTRANSFERASE"/>
    <property type="match status" value="1"/>
</dbReference>
<gene>
    <name evidence="2" type="primary">metXA</name>
    <name evidence="4" type="ORF">CKW00_12235</name>
</gene>
<dbReference type="Gene3D" id="3.40.50.1820">
    <property type="entry name" value="alpha/beta hydrolase"/>
    <property type="match status" value="1"/>
</dbReference>
<dbReference type="InterPro" id="IPR000073">
    <property type="entry name" value="AB_hydrolase_1"/>
</dbReference>
<keyword evidence="1 2" id="KW-0808">Transferase</keyword>
<comment type="similarity">
    <text evidence="2">Belongs to the AB hydrolase superfamily. MetX family.</text>
</comment>
<feature type="binding site" evidence="2">
    <location>
        <position position="233"/>
    </location>
    <ligand>
        <name>substrate</name>
    </ligand>
</feature>
<feature type="binding site" evidence="2">
    <location>
        <position position="349"/>
    </location>
    <ligand>
        <name>substrate</name>
    </ligand>
</feature>
<dbReference type="NCBIfam" id="TIGR01392">
    <property type="entry name" value="homoserO_Ac_trn"/>
    <property type="match status" value="1"/>
</dbReference>
<dbReference type="PIRSF" id="PIRSF000443">
    <property type="entry name" value="Homoser_Ac_trans"/>
    <property type="match status" value="1"/>
</dbReference>
<dbReference type="SUPFAM" id="SSF53474">
    <property type="entry name" value="alpha/beta-Hydrolases"/>
    <property type="match status" value="1"/>
</dbReference>
<evidence type="ECO:0000313" key="4">
    <source>
        <dbReference type="EMBL" id="PBB04796.1"/>
    </source>
</evidence>
<comment type="caution">
    <text evidence="4">The sequence shown here is derived from an EMBL/GenBank/DDBJ whole genome shotgun (WGS) entry which is preliminary data.</text>
</comment>
<organism evidence="4 5">
    <name type="scientific">Salimicrobium humidisoli</name>
    <dbReference type="NCBI Taxonomy" id="2029857"/>
    <lineage>
        <taxon>Bacteria</taxon>
        <taxon>Bacillati</taxon>
        <taxon>Bacillota</taxon>
        <taxon>Bacilli</taxon>
        <taxon>Bacillales</taxon>
        <taxon>Bacillaceae</taxon>
        <taxon>Salimicrobium</taxon>
    </lineage>
</organism>
<feature type="active site" evidence="2">
    <location>
        <position position="348"/>
    </location>
</feature>
<evidence type="ECO:0000256" key="1">
    <source>
        <dbReference type="ARBA" id="ARBA00022679"/>
    </source>
</evidence>
<name>A0ABX4HQE5_9BACI</name>
<comment type="caution">
    <text evidence="2">Lacks conserved residue(s) required for the propagation of feature annotation.</text>
</comment>
<feature type="domain" description="AB hydrolase-1" evidence="3">
    <location>
        <begin position="63"/>
        <end position="354"/>
    </location>
</feature>
<reference evidence="4 5" key="1">
    <citation type="submission" date="2017-08" db="EMBL/GenBank/DDBJ databases">
        <title>Salimicrobium alkalisoli sp. nov., isolated from saline alkaline soil.</title>
        <authorList>
            <person name="Zhang G."/>
            <person name="Xiong Q."/>
        </authorList>
    </citation>
    <scope>NUCLEOTIDE SEQUENCE [LARGE SCALE GENOMIC DNA]</scope>
    <source>
        <strain evidence="4 5">WN024</strain>
    </source>
</reference>
<keyword evidence="2" id="KW-0963">Cytoplasm</keyword>
<feature type="active site" description="Nucleophile" evidence="2">
    <location>
        <position position="165"/>
    </location>
</feature>
<accession>A0ABX4HQE5</accession>
<dbReference type="InterPro" id="IPR029058">
    <property type="entry name" value="AB_hydrolase_fold"/>
</dbReference>